<sequence>MSSWKKAAKTNQKTHRERHQPEAREHLGLLEKKKDYKTRANDFHEKQATLRLLRKRALSRNPDEFYFHMINSRTEDGEHHEIEKEDEHTPEQIKLMQTQDLRYITMKQTTEKRKIARLQSELHLLDAAQEVPNHHTFFVDDPKEALNFDIAARLDTHPALLGRRCNRMKLDTLKTAVLPVVDKAALEKAAKQKQQKYAELDKRLDREKHLRVIQEKMILKKHLANKKEAEPERIKPATKDAPPIYRWKFERKR</sequence>
<dbReference type="PANTHER" id="PTHR12838">
    <property type="entry name" value="U3 SMALL NUCLEOLAR RNA-ASSOCIATED PROTEIN 11"/>
    <property type="match status" value="1"/>
</dbReference>
<dbReference type="RefSeq" id="XP_026281189.1">
    <property type="nucleotide sequence ID" value="XM_026425404.2"/>
</dbReference>
<comment type="subunit">
    <text evidence="5">Component of the ribosomal small subunit (SSU) processome.</text>
</comment>
<keyword evidence="6" id="KW-0175">Coiled coil</keyword>
<keyword evidence="4 5" id="KW-0539">Nucleus</keyword>
<feature type="compositionally biased region" description="Basic and acidic residues" evidence="7">
    <location>
        <begin position="19"/>
        <end position="40"/>
    </location>
</feature>
<evidence type="ECO:0000256" key="7">
    <source>
        <dbReference type="SAM" id="MobiDB-lite"/>
    </source>
</evidence>
<keyword evidence="8" id="KW-1185">Reference proteome</keyword>
<dbReference type="OrthoDB" id="29058at2759"/>
<feature type="compositionally biased region" description="Basic residues" evidence="7">
    <location>
        <begin position="1"/>
        <end position="18"/>
    </location>
</feature>
<dbReference type="Proteomes" id="UP000504606">
    <property type="component" value="Unplaced"/>
</dbReference>
<accession>A0A6J1SIW4</accession>
<evidence type="ECO:0000313" key="10">
    <source>
        <dbReference type="RefSeq" id="XP_052120078.1"/>
    </source>
</evidence>
<evidence type="ECO:0000256" key="5">
    <source>
        <dbReference type="PIRNR" id="PIRNR015952"/>
    </source>
</evidence>
<evidence type="ECO:0000256" key="1">
    <source>
        <dbReference type="ARBA" id="ARBA00004604"/>
    </source>
</evidence>
<gene>
    <name evidence="9 10" type="primary">LOC113208428</name>
</gene>
<evidence type="ECO:0000256" key="6">
    <source>
        <dbReference type="SAM" id="Coils"/>
    </source>
</evidence>
<dbReference type="GO" id="GO:0006364">
    <property type="term" value="P:rRNA processing"/>
    <property type="evidence" value="ECO:0007669"/>
    <property type="project" value="UniProtKB-UniRule"/>
</dbReference>
<dbReference type="KEGG" id="foc:113208428"/>
<dbReference type="RefSeq" id="XP_052120078.1">
    <property type="nucleotide sequence ID" value="XM_052264118.1"/>
</dbReference>
<dbReference type="GeneID" id="113208428"/>
<dbReference type="AlphaFoldDB" id="A0A6J1SIW4"/>
<proteinExistence type="inferred from homology"/>
<protein>
    <recommendedName>
        <fullName evidence="5">U3 small nucleolar RNA-associated protein 11</fullName>
        <shortName evidence="5">U3 snoRNA-associated protein 11</shortName>
    </recommendedName>
</protein>
<evidence type="ECO:0000313" key="8">
    <source>
        <dbReference type="Proteomes" id="UP000504606"/>
    </source>
</evidence>
<dbReference type="InterPro" id="IPR007144">
    <property type="entry name" value="SSU_processome_Utp11"/>
</dbReference>
<evidence type="ECO:0000256" key="4">
    <source>
        <dbReference type="ARBA" id="ARBA00023242"/>
    </source>
</evidence>
<organism evidence="8 9">
    <name type="scientific">Frankliniella occidentalis</name>
    <name type="common">Western flower thrips</name>
    <name type="synonym">Euthrips occidentalis</name>
    <dbReference type="NCBI Taxonomy" id="133901"/>
    <lineage>
        <taxon>Eukaryota</taxon>
        <taxon>Metazoa</taxon>
        <taxon>Ecdysozoa</taxon>
        <taxon>Arthropoda</taxon>
        <taxon>Hexapoda</taxon>
        <taxon>Insecta</taxon>
        <taxon>Pterygota</taxon>
        <taxon>Neoptera</taxon>
        <taxon>Paraneoptera</taxon>
        <taxon>Thysanoptera</taxon>
        <taxon>Terebrantia</taxon>
        <taxon>Thripoidea</taxon>
        <taxon>Thripidae</taxon>
        <taxon>Frankliniella</taxon>
    </lineage>
</organism>
<evidence type="ECO:0000256" key="2">
    <source>
        <dbReference type="ARBA" id="ARBA00008105"/>
    </source>
</evidence>
<feature type="coiled-coil region" evidence="6">
    <location>
        <begin position="183"/>
        <end position="210"/>
    </location>
</feature>
<dbReference type="GO" id="GO:0032040">
    <property type="term" value="C:small-subunit processome"/>
    <property type="evidence" value="ECO:0007669"/>
    <property type="project" value="UniProtKB-UniRule"/>
</dbReference>
<dbReference type="PANTHER" id="PTHR12838:SF0">
    <property type="entry name" value="U3 SMALL NUCLEOLAR RNA-ASSOCIATED PROTEIN 11-RELATED"/>
    <property type="match status" value="1"/>
</dbReference>
<name>A0A6J1SIW4_FRAOC</name>
<comment type="similarity">
    <text evidence="2 5">Belongs to the UTP11 family.</text>
</comment>
<comment type="function">
    <text evidence="5">Involved in nucleolar processing of pre-18S ribosomal RNA.</text>
</comment>
<dbReference type="PIRSF" id="PIRSF015952">
    <property type="entry name" value="U3snoRNP11"/>
    <property type="match status" value="1"/>
</dbReference>
<dbReference type="Pfam" id="PF03998">
    <property type="entry name" value="Utp11"/>
    <property type="match status" value="1"/>
</dbReference>
<evidence type="ECO:0000313" key="9">
    <source>
        <dbReference type="RefSeq" id="XP_026281189.1"/>
    </source>
</evidence>
<keyword evidence="3 5" id="KW-0698">rRNA processing</keyword>
<reference evidence="9 10" key="1">
    <citation type="submission" date="2025-04" db="UniProtKB">
        <authorList>
            <consortium name="RefSeq"/>
        </authorList>
    </citation>
    <scope>IDENTIFICATION</scope>
    <source>
        <tissue evidence="9 10">Whole organism</tissue>
    </source>
</reference>
<feature type="region of interest" description="Disordered" evidence="7">
    <location>
        <begin position="1"/>
        <end position="40"/>
    </location>
</feature>
<comment type="subcellular location">
    <subcellularLocation>
        <location evidence="1 5">Nucleus</location>
        <location evidence="1 5">Nucleolus</location>
    </subcellularLocation>
</comment>
<evidence type="ECO:0000256" key="3">
    <source>
        <dbReference type="ARBA" id="ARBA00022552"/>
    </source>
</evidence>